<comment type="similarity">
    <text evidence="4">Belongs to the inositol monophosphatase superfamily.</text>
</comment>
<keyword evidence="9 17" id="KW-0479">Metal-binding</keyword>
<keyword evidence="11 18" id="KW-0378">Hydrolase</keyword>
<dbReference type="InterPro" id="IPR000760">
    <property type="entry name" value="Inositol_monophosphatase-like"/>
</dbReference>
<keyword evidence="10" id="KW-0732">Signal</keyword>
<evidence type="ECO:0000256" key="10">
    <source>
        <dbReference type="ARBA" id="ARBA00022729"/>
    </source>
</evidence>
<dbReference type="GO" id="GO:0006508">
    <property type="term" value="P:proteolysis"/>
    <property type="evidence" value="ECO:0007669"/>
    <property type="project" value="UniProtKB-KW"/>
</dbReference>
<comment type="caution">
    <text evidence="19">The sequence shown here is derived from an EMBL/GenBank/DDBJ whole genome shotgun (WGS) entry which is preliminary data.</text>
</comment>
<dbReference type="EC" id="3.4.-.-" evidence="18"/>
<keyword evidence="20" id="KW-1185">Reference proteome</keyword>
<dbReference type="Gene3D" id="3.30.540.10">
    <property type="entry name" value="Fructose-1,6-Bisphosphatase, subunit A, domain 1"/>
    <property type="match status" value="1"/>
</dbReference>
<dbReference type="Gene3D" id="3.40.630.10">
    <property type="entry name" value="Zn peptidases"/>
    <property type="match status" value="1"/>
</dbReference>
<evidence type="ECO:0000256" key="15">
    <source>
        <dbReference type="ARBA" id="ARBA00023157"/>
    </source>
</evidence>
<evidence type="ECO:0000313" key="19">
    <source>
        <dbReference type="EMBL" id="GFF21581.1"/>
    </source>
</evidence>
<dbReference type="CDD" id="cd03879">
    <property type="entry name" value="M28_AAP"/>
    <property type="match status" value="1"/>
</dbReference>
<dbReference type="InterPro" id="IPR007484">
    <property type="entry name" value="Peptidase_M28"/>
</dbReference>
<evidence type="ECO:0000256" key="5">
    <source>
        <dbReference type="ARBA" id="ARBA00011245"/>
    </source>
</evidence>
<dbReference type="Pfam" id="PF00459">
    <property type="entry name" value="Inositol_P"/>
    <property type="match status" value="1"/>
</dbReference>
<comment type="cofactor">
    <cofactor evidence="1 17">
        <name>Mg(2+)</name>
        <dbReference type="ChEBI" id="CHEBI:18420"/>
    </cofactor>
</comment>
<comment type="similarity">
    <text evidence="16">Belongs to the peptidase M28 family. M28E subfamily.</text>
</comment>
<comment type="subunit">
    <text evidence="5">Monomer.</text>
</comment>
<dbReference type="InterPro" id="IPR051090">
    <property type="entry name" value="Inositol_monoP_superfamily"/>
</dbReference>
<keyword evidence="13 17" id="KW-0460">Magnesium</keyword>
<evidence type="ECO:0000256" key="14">
    <source>
        <dbReference type="ARBA" id="ARBA00023145"/>
    </source>
</evidence>
<evidence type="ECO:0000256" key="6">
    <source>
        <dbReference type="ARBA" id="ARBA00022438"/>
    </source>
</evidence>
<evidence type="ECO:0000256" key="17">
    <source>
        <dbReference type="PIRSR" id="PIRSR600760-2"/>
    </source>
</evidence>
<dbReference type="GO" id="GO:0000103">
    <property type="term" value="P:sulfate assimilation"/>
    <property type="evidence" value="ECO:0007669"/>
    <property type="project" value="TreeGrafter"/>
</dbReference>
<accession>A0A5M3ZD93</accession>
<dbReference type="Pfam" id="PF04389">
    <property type="entry name" value="Peptidase_M28"/>
    <property type="match status" value="1"/>
</dbReference>
<evidence type="ECO:0000256" key="18">
    <source>
        <dbReference type="RuleBase" id="RU361240"/>
    </source>
</evidence>
<dbReference type="PANTHER" id="PTHR43200">
    <property type="entry name" value="PHOSPHATASE"/>
    <property type="match status" value="1"/>
</dbReference>
<dbReference type="FunFam" id="3.40.630.10:FF:000042">
    <property type="entry name" value="Peptide hydrolase"/>
    <property type="match status" value="1"/>
</dbReference>
<dbReference type="GO" id="GO:0005576">
    <property type="term" value="C:extracellular region"/>
    <property type="evidence" value="ECO:0007669"/>
    <property type="project" value="UniProtKB-SubCell"/>
</dbReference>
<dbReference type="PROSITE" id="PS00629">
    <property type="entry name" value="IMP_1"/>
    <property type="match status" value="1"/>
</dbReference>
<dbReference type="InterPro" id="IPR020583">
    <property type="entry name" value="Inositol_monoP_metal-BS"/>
</dbReference>
<evidence type="ECO:0000313" key="20">
    <source>
        <dbReference type="Proteomes" id="UP000452235"/>
    </source>
</evidence>
<evidence type="ECO:0000256" key="4">
    <source>
        <dbReference type="ARBA" id="ARBA00009759"/>
    </source>
</evidence>
<evidence type="ECO:0000256" key="2">
    <source>
        <dbReference type="ARBA" id="ARBA00001947"/>
    </source>
</evidence>
<evidence type="ECO:0000256" key="11">
    <source>
        <dbReference type="ARBA" id="ARBA00022801"/>
    </source>
</evidence>
<evidence type="ECO:0000256" key="12">
    <source>
        <dbReference type="ARBA" id="ARBA00022833"/>
    </source>
</evidence>
<dbReference type="OrthoDB" id="2214at2759"/>
<dbReference type="SUPFAM" id="SSF53187">
    <property type="entry name" value="Zn-dependent exopeptidases"/>
    <property type="match status" value="1"/>
</dbReference>
<keyword evidence="12 18" id="KW-0862">Zinc</keyword>
<dbReference type="GO" id="GO:0004177">
    <property type="term" value="F:aminopeptidase activity"/>
    <property type="evidence" value="ECO:0007669"/>
    <property type="project" value="UniProtKB-KW"/>
</dbReference>
<dbReference type="GO" id="GO:0008441">
    <property type="term" value="F:3'(2'),5'-bisphosphate nucleotidase activity"/>
    <property type="evidence" value="ECO:0007669"/>
    <property type="project" value="TreeGrafter"/>
</dbReference>
<protein>
    <recommendedName>
        <fullName evidence="18">Peptide hydrolase</fullName>
        <ecNumber evidence="18">3.4.-.-</ecNumber>
    </recommendedName>
</protein>
<gene>
    <name evidence="19" type="ORF">ATEIFO6365_0015015200</name>
</gene>
<feature type="binding site" evidence="17">
    <location>
        <position position="549"/>
    </location>
    <ligand>
        <name>Mg(2+)</name>
        <dbReference type="ChEBI" id="CHEBI:18420"/>
        <label>1</label>
        <note>catalytic</note>
    </ligand>
</feature>
<proteinExistence type="inferred from homology"/>
<evidence type="ECO:0000256" key="1">
    <source>
        <dbReference type="ARBA" id="ARBA00001946"/>
    </source>
</evidence>
<sequence length="772" mass="84239">MKLETLTLGATVSSAFAAVIPQQPLLNNPYIHHDADKYLIELAPYQTRWVTEEEKWALKLDGVNFIDVTAERNTGFYPTLDTISHVSYPTQMAHAKEVSTLNDGLSKSNMEANLEKFTSFHTRYYKSQSGIESATWLYNQVSDVVKQSGAKKYGATVEKFDHPWGQFSVIARIPGKSSKTVVLGAHQDSINLFLPSILAAPGADDDGSGTVTILEALRGLLQSDSVVRGEAPNTIEFHWYSAEEGGMLGSQAIFSQYKKDYRDIKAMLQQDMTGYTQGALDAGRDEAIGIMVDYVDQSLTDFLKEVVTSYCDIGFIETKCGYACSDHTSASKYGYPAAMATESEMENSNKRIHTTDDKAKYLNFDHMLQHAKLTLGFANPPVCKIVILQHPLHLPQFPPITLNCTQIDCWTVGPVTMDFPYAQELQLACLTVQRASLLTKKVLDAVDKGALDKSDSSPVTIADFAAQALIIAAIHHVYPNDDIVGEEDSNALRKDPQLLDRTWALVASMHTSPDDSPLYTPSSKEEMLDLIDLGAKGTCSPHNRAWVLDPVDGTATFIRGQQYAVCLALVEQGQQRLGVLGCPNLSLDILAATPGGYIQEDAVDRTGHGTQVFAVAGHGAYTRTMTASPADLEPAQRIPPRGPVTHPRDISFVDCTSTTSSDVDLHARLAARLGAPWPPATDLWSAQLRYVALAVGGCNVLLKIPRKREYRSNIWDHAGGMLIAQETGCRVTDLAGNEVDCGSGRRLTGCYGMVVAPEGIHGCLVEGVKEFV</sequence>
<dbReference type="FunFam" id="3.40.190.80:FF:000021">
    <property type="entry name" value="Myo-inositol-1(Or 4)-monophosphatase"/>
    <property type="match status" value="1"/>
</dbReference>
<dbReference type="CDD" id="cd01517">
    <property type="entry name" value="PAP_phosphatase"/>
    <property type="match status" value="1"/>
</dbReference>
<feature type="binding site" evidence="17">
    <location>
        <position position="716"/>
    </location>
    <ligand>
        <name>Mg(2+)</name>
        <dbReference type="ChEBI" id="CHEBI:18420"/>
        <label>1</label>
        <note>catalytic</note>
    </ligand>
</feature>
<evidence type="ECO:0000256" key="3">
    <source>
        <dbReference type="ARBA" id="ARBA00004613"/>
    </source>
</evidence>
<dbReference type="GO" id="GO:0046872">
    <property type="term" value="F:metal ion binding"/>
    <property type="evidence" value="ECO:0007669"/>
    <property type="project" value="UniProtKB-KW"/>
</dbReference>
<reference evidence="19 20" key="1">
    <citation type="submission" date="2020-01" db="EMBL/GenBank/DDBJ databases">
        <title>Aspergillus terreus IFO 6365 whole genome shotgun sequence.</title>
        <authorList>
            <person name="Kanamasa S."/>
            <person name="Takahashi H."/>
        </authorList>
    </citation>
    <scope>NUCLEOTIDE SEQUENCE [LARGE SCALE GENOMIC DNA]</scope>
    <source>
        <strain evidence="19 20">IFO 6365</strain>
    </source>
</reference>
<dbReference type="SUPFAM" id="SSF56655">
    <property type="entry name" value="Carbohydrate phosphatase"/>
    <property type="match status" value="1"/>
</dbReference>
<comment type="subcellular location">
    <subcellularLocation>
        <location evidence="3">Secreted</location>
    </subcellularLocation>
</comment>
<dbReference type="Proteomes" id="UP000452235">
    <property type="component" value="Unassembled WGS sequence"/>
</dbReference>
<keyword evidence="8 18" id="KW-0645">Protease</keyword>
<keyword evidence="14" id="KW-0865">Zymogen</keyword>
<dbReference type="AlphaFoldDB" id="A0A5M3ZD93"/>
<feature type="binding site" evidence="17">
    <location>
        <position position="486"/>
    </location>
    <ligand>
        <name>Mg(2+)</name>
        <dbReference type="ChEBI" id="CHEBI:18420"/>
        <label>1</label>
        <note>catalytic</note>
    </ligand>
</feature>
<comment type="cofactor">
    <cofactor evidence="2">
        <name>Zn(2+)</name>
        <dbReference type="ChEBI" id="CHEBI:29105"/>
    </cofactor>
</comment>
<keyword evidence="7" id="KW-0964">Secreted</keyword>
<evidence type="ECO:0000256" key="13">
    <source>
        <dbReference type="ARBA" id="ARBA00022842"/>
    </source>
</evidence>
<dbReference type="PANTHER" id="PTHR43200:SF2">
    <property type="entry name" value="3'(2'),5'-BISPHOSPHATE NUCLEOTIDASE"/>
    <property type="match status" value="1"/>
</dbReference>
<evidence type="ECO:0000256" key="9">
    <source>
        <dbReference type="ARBA" id="ARBA00022723"/>
    </source>
</evidence>
<dbReference type="VEuPathDB" id="FungiDB:ATEG_10115"/>
<keyword evidence="15" id="KW-1015">Disulfide bond</keyword>
<keyword evidence="6" id="KW-0031">Aminopeptidase</keyword>
<evidence type="ECO:0000256" key="8">
    <source>
        <dbReference type="ARBA" id="ARBA00022670"/>
    </source>
</evidence>
<feature type="binding site" evidence="17">
    <location>
        <position position="552"/>
    </location>
    <ligand>
        <name>Mg(2+)</name>
        <dbReference type="ChEBI" id="CHEBI:18420"/>
        <label>1</label>
        <note>catalytic</note>
    </ligand>
</feature>
<dbReference type="EMBL" id="BLJY01000015">
    <property type="protein sequence ID" value="GFF21581.1"/>
    <property type="molecule type" value="Genomic_DNA"/>
</dbReference>
<evidence type="ECO:0000256" key="7">
    <source>
        <dbReference type="ARBA" id="ARBA00022525"/>
    </source>
</evidence>
<dbReference type="Gene3D" id="3.40.190.80">
    <property type="match status" value="1"/>
</dbReference>
<evidence type="ECO:0000256" key="16">
    <source>
        <dbReference type="ARBA" id="ARBA00043962"/>
    </source>
</evidence>
<organism evidence="19 20">
    <name type="scientific">Aspergillus terreus</name>
    <dbReference type="NCBI Taxonomy" id="33178"/>
    <lineage>
        <taxon>Eukaryota</taxon>
        <taxon>Fungi</taxon>
        <taxon>Dikarya</taxon>
        <taxon>Ascomycota</taxon>
        <taxon>Pezizomycotina</taxon>
        <taxon>Eurotiomycetes</taxon>
        <taxon>Eurotiomycetidae</taxon>
        <taxon>Eurotiales</taxon>
        <taxon>Aspergillaceae</taxon>
        <taxon>Aspergillus</taxon>
        <taxon>Aspergillus subgen. Circumdati</taxon>
    </lineage>
</organism>
<name>A0A5M3ZD93_ASPTE</name>